<dbReference type="AlphaFoldDB" id="A0A9Q3PKK5"/>
<reference evidence="2" key="1">
    <citation type="submission" date="2021-03" db="EMBL/GenBank/DDBJ databases">
        <title>Draft genome sequence of rust myrtle Austropuccinia psidii MF-1, a brazilian biotype.</title>
        <authorList>
            <person name="Quecine M.C."/>
            <person name="Pachon D.M.R."/>
            <person name="Bonatelli M.L."/>
            <person name="Correr F.H."/>
            <person name="Franceschini L.M."/>
            <person name="Leite T.F."/>
            <person name="Margarido G.R.A."/>
            <person name="Almeida C.A."/>
            <person name="Ferrarezi J.A."/>
            <person name="Labate C.A."/>
        </authorList>
    </citation>
    <scope>NUCLEOTIDE SEQUENCE</scope>
    <source>
        <strain evidence="2">MF-1</strain>
    </source>
</reference>
<gene>
    <name evidence="2" type="ORF">O181_103572</name>
</gene>
<feature type="region of interest" description="Disordered" evidence="1">
    <location>
        <begin position="103"/>
        <end position="122"/>
    </location>
</feature>
<sequence length="122" mass="14593">MSESKRNDKRYTEWYQLKNVKLNSITNKCDRMESKCQVQNDEMEDLSILHINVQLRILKDHVLEITKNTNQFGTHLEKSDSERQKLKDEIVANVEQIHKNYEQHMPRQSTPLNEKKLLLKEV</sequence>
<proteinExistence type="predicted"/>
<dbReference type="Proteomes" id="UP000765509">
    <property type="component" value="Unassembled WGS sequence"/>
</dbReference>
<name>A0A9Q3PKK5_9BASI</name>
<evidence type="ECO:0000313" key="2">
    <source>
        <dbReference type="EMBL" id="MBW0563857.1"/>
    </source>
</evidence>
<feature type="compositionally biased region" description="Basic and acidic residues" evidence="1">
    <location>
        <begin position="113"/>
        <end position="122"/>
    </location>
</feature>
<evidence type="ECO:0000256" key="1">
    <source>
        <dbReference type="SAM" id="MobiDB-lite"/>
    </source>
</evidence>
<organism evidence="2 3">
    <name type="scientific">Austropuccinia psidii MF-1</name>
    <dbReference type="NCBI Taxonomy" id="1389203"/>
    <lineage>
        <taxon>Eukaryota</taxon>
        <taxon>Fungi</taxon>
        <taxon>Dikarya</taxon>
        <taxon>Basidiomycota</taxon>
        <taxon>Pucciniomycotina</taxon>
        <taxon>Pucciniomycetes</taxon>
        <taxon>Pucciniales</taxon>
        <taxon>Sphaerophragmiaceae</taxon>
        <taxon>Austropuccinia</taxon>
    </lineage>
</organism>
<evidence type="ECO:0000313" key="3">
    <source>
        <dbReference type="Proteomes" id="UP000765509"/>
    </source>
</evidence>
<dbReference type="EMBL" id="AVOT02074896">
    <property type="protein sequence ID" value="MBW0563857.1"/>
    <property type="molecule type" value="Genomic_DNA"/>
</dbReference>
<comment type="caution">
    <text evidence="2">The sequence shown here is derived from an EMBL/GenBank/DDBJ whole genome shotgun (WGS) entry which is preliminary data.</text>
</comment>
<keyword evidence="3" id="KW-1185">Reference proteome</keyword>
<accession>A0A9Q3PKK5</accession>
<protein>
    <submittedName>
        <fullName evidence="2">Uncharacterized protein</fullName>
    </submittedName>
</protein>